<evidence type="ECO:0000313" key="3">
    <source>
        <dbReference type="EMBL" id="GAA2607810.1"/>
    </source>
</evidence>
<keyword evidence="4" id="KW-1185">Reference proteome</keyword>
<sequence length="292" mass="31135">MRIPQLNRLLVAGTATAALGGGLVAAIPATATAAPAAPAEAQAAPKFQLPFACGQKWQLNTWAHTPALDMVKEPSQHGTEGAALLAPASGIVVSSYWHDNAGNVVQIRHGGRHYTTYLHMKYRSVSKGTWIARGAKIGAVGKTGPTANKHPHLHYEQGYDKNNNGSVTWGYGGAERVAASFNGKKYTGRGKEWDNVKSANKCAPKKHYVSLKATGTAYVSPTSKKSAGRLNKGRNYVFCVASGRSFSYRGKSKYWLYTELDAGLKTGWVSAAYLGKGGGRPKDAVGRVIPFC</sequence>
<evidence type="ECO:0000313" key="4">
    <source>
        <dbReference type="Proteomes" id="UP001501509"/>
    </source>
</evidence>
<protein>
    <recommendedName>
        <fullName evidence="2">M23ase beta-sheet core domain-containing protein</fullName>
    </recommendedName>
</protein>
<dbReference type="Proteomes" id="UP001501509">
    <property type="component" value="Unassembled WGS sequence"/>
</dbReference>
<dbReference type="SUPFAM" id="SSF51261">
    <property type="entry name" value="Duplicated hybrid motif"/>
    <property type="match status" value="1"/>
</dbReference>
<feature type="domain" description="M23ase beta-sheet core" evidence="2">
    <location>
        <begin position="79"/>
        <end position="158"/>
    </location>
</feature>
<dbReference type="PANTHER" id="PTHR21666">
    <property type="entry name" value="PEPTIDASE-RELATED"/>
    <property type="match status" value="1"/>
</dbReference>
<proteinExistence type="predicted"/>
<keyword evidence="1" id="KW-0732">Signal</keyword>
<feature type="chain" id="PRO_5045471506" description="M23ase beta-sheet core domain-containing protein" evidence="1">
    <location>
        <begin position="34"/>
        <end position="292"/>
    </location>
</feature>
<reference evidence="3 4" key="1">
    <citation type="journal article" date="2019" name="Int. J. Syst. Evol. Microbiol.">
        <title>The Global Catalogue of Microorganisms (GCM) 10K type strain sequencing project: providing services to taxonomists for standard genome sequencing and annotation.</title>
        <authorList>
            <consortium name="The Broad Institute Genomics Platform"/>
            <consortium name="The Broad Institute Genome Sequencing Center for Infectious Disease"/>
            <person name="Wu L."/>
            <person name="Ma J."/>
        </authorList>
    </citation>
    <scope>NUCLEOTIDE SEQUENCE [LARGE SCALE GENOMIC DNA]</scope>
    <source>
        <strain evidence="3 4">JCM 6833</strain>
    </source>
</reference>
<comment type="caution">
    <text evidence="3">The sequence shown here is derived from an EMBL/GenBank/DDBJ whole genome shotgun (WGS) entry which is preliminary data.</text>
</comment>
<accession>A0ABN3PZ38</accession>
<organism evidence="3 4">
    <name type="scientific">Actinomadura fulvescens</name>
    <dbReference type="NCBI Taxonomy" id="46160"/>
    <lineage>
        <taxon>Bacteria</taxon>
        <taxon>Bacillati</taxon>
        <taxon>Actinomycetota</taxon>
        <taxon>Actinomycetes</taxon>
        <taxon>Streptosporangiales</taxon>
        <taxon>Thermomonosporaceae</taxon>
        <taxon>Actinomadura</taxon>
    </lineage>
</organism>
<name>A0ABN3PZ38_9ACTN</name>
<dbReference type="InterPro" id="IPR050570">
    <property type="entry name" value="Cell_wall_metabolism_enzyme"/>
</dbReference>
<dbReference type="CDD" id="cd12797">
    <property type="entry name" value="M23_peptidase"/>
    <property type="match status" value="1"/>
</dbReference>
<dbReference type="InterPro" id="IPR011055">
    <property type="entry name" value="Dup_hybrid_motif"/>
</dbReference>
<feature type="signal peptide" evidence="1">
    <location>
        <begin position="1"/>
        <end position="33"/>
    </location>
</feature>
<dbReference type="RefSeq" id="WP_344544178.1">
    <property type="nucleotide sequence ID" value="NZ_BAAATD010000006.1"/>
</dbReference>
<dbReference type="PANTHER" id="PTHR21666:SF270">
    <property type="entry name" value="MUREIN HYDROLASE ACTIVATOR ENVC"/>
    <property type="match status" value="1"/>
</dbReference>
<dbReference type="Gene3D" id="2.70.70.10">
    <property type="entry name" value="Glucose Permease (Domain IIA)"/>
    <property type="match status" value="1"/>
</dbReference>
<dbReference type="InterPro" id="IPR016047">
    <property type="entry name" value="M23ase_b-sheet_dom"/>
</dbReference>
<evidence type="ECO:0000256" key="1">
    <source>
        <dbReference type="SAM" id="SignalP"/>
    </source>
</evidence>
<dbReference type="Pfam" id="PF01551">
    <property type="entry name" value="Peptidase_M23"/>
    <property type="match status" value="1"/>
</dbReference>
<dbReference type="EMBL" id="BAAATD010000006">
    <property type="protein sequence ID" value="GAA2607810.1"/>
    <property type="molecule type" value="Genomic_DNA"/>
</dbReference>
<evidence type="ECO:0000259" key="2">
    <source>
        <dbReference type="Pfam" id="PF01551"/>
    </source>
</evidence>
<gene>
    <name evidence="3" type="ORF">GCM10010411_47550</name>
</gene>